<keyword evidence="3" id="KW-1185">Reference proteome</keyword>
<evidence type="ECO:0000256" key="1">
    <source>
        <dbReference type="SAM" id="MobiDB-lite"/>
    </source>
</evidence>
<dbReference type="PANTHER" id="PTHR12433:SF11">
    <property type="entry name" value="MEDIATOR OF RNA POLYMERASE II TRANSCRIPTION SUBUNIT 25"/>
    <property type="match status" value="1"/>
</dbReference>
<dbReference type="EMBL" id="BPVZ01000174">
    <property type="protein sequence ID" value="GKV43931.1"/>
    <property type="molecule type" value="Genomic_DNA"/>
</dbReference>
<dbReference type="PANTHER" id="PTHR12433">
    <property type="entry name" value="MEDIATOR OF RNA POLYMERASE II TRANSCRIPTION SUBUNIT 25"/>
    <property type="match status" value="1"/>
</dbReference>
<dbReference type="GO" id="GO:0005667">
    <property type="term" value="C:transcription regulator complex"/>
    <property type="evidence" value="ECO:0007669"/>
    <property type="project" value="TreeGrafter"/>
</dbReference>
<organism evidence="2 3">
    <name type="scientific">Rubroshorea leprosula</name>
    <dbReference type="NCBI Taxonomy" id="152421"/>
    <lineage>
        <taxon>Eukaryota</taxon>
        <taxon>Viridiplantae</taxon>
        <taxon>Streptophyta</taxon>
        <taxon>Embryophyta</taxon>
        <taxon>Tracheophyta</taxon>
        <taxon>Spermatophyta</taxon>
        <taxon>Magnoliopsida</taxon>
        <taxon>eudicotyledons</taxon>
        <taxon>Gunneridae</taxon>
        <taxon>Pentapetalae</taxon>
        <taxon>rosids</taxon>
        <taxon>malvids</taxon>
        <taxon>Malvales</taxon>
        <taxon>Dipterocarpaceae</taxon>
        <taxon>Rubroshorea</taxon>
    </lineage>
</organism>
<accession>A0AAV5M4V6</accession>
<comment type="caution">
    <text evidence="2">The sequence shown here is derived from an EMBL/GenBank/DDBJ whole genome shotgun (WGS) entry which is preliminary data.</text>
</comment>
<feature type="compositionally biased region" description="Polar residues" evidence="1">
    <location>
        <begin position="177"/>
        <end position="188"/>
    </location>
</feature>
<dbReference type="GO" id="GO:0016592">
    <property type="term" value="C:mediator complex"/>
    <property type="evidence" value="ECO:0007669"/>
    <property type="project" value="TreeGrafter"/>
</dbReference>
<reference evidence="2 3" key="1">
    <citation type="journal article" date="2021" name="Commun. Biol.">
        <title>The genome of Shorea leprosula (Dipterocarpaceae) highlights the ecological relevance of drought in aseasonal tropical rainforests.</title>
        <authorList>
            <person name="Ng K.K.S."/>
            <person name="Kobayashi M.J."/>
            <person name="Fawcett J.A."/>
            <person name="Hatakeyama M."/>
            <person name="Paape T."/>
            <person name="Ng C.H."/>
            <person name="Ang C.C."/>
            <person name="Tnah L.H."/>
            <person name="Lee C.T."/>
            <person name="Nishiyama T."/>
            <person name="Sese J."/>
            <person name="O'Brien M.J."/>
            <person name="Copetti D."/>
            <person name="Mohd Noor M.I."/>
            <person name="Ong R.C."/>
            <person name="Putra M."/>
            <person name="Sireger I.Z."/>
            <person name="Indrioko S."/>
            <person name="Kosugi Y."/>
            <person name="Izuno A."/>
            <person name="Isagi Y."/>
            <person name="Lee S.L."/>
            <person name="Shimizu K.K."/>
        </authorList>
    </citation>
    <scope>NUCLEOTIDE SEQUENCE [LARGE SCALE GENOMIC DNA]</scope>
    <source>
        <strain evidence="2">214</strain>
    </source>
</reference>
<sequence length="188" mass="21882">MQIVRLISQDRVNIKQHIAKVDIFVFQALFQHAFLYQLLERKLGAVIQLPSQTLLLSVFENKPCCLVGMLVPANMVVFKRQLPSHQQQLQQWQHQQLQPQQHSLKQQQQLQLLKQQEGQLPRQQLEQQLIQLEQQQNRRPQILLQQQQQQQLVRQQQMVGSGMNPAYFQGPGRSDSELVSQGQVKGPT</sequence>
<evidence type="ECO:0000313" key="3">
    <source>
        <dbReference type="Proteomes" id="UP001054252"/>
    </source>
</evidence>
<dbReference type="Proteomes" id="UP001054252">
    <property type="component" value="Unassembled WGS sequence"/>
</dbReference>
<dbReference type="GO" id="GO:0045944">
    <property type="term" value="P:positive regulation of transcription by RNA polymerase II"/>
    <property type="evidence" value="ECO:0007669"/>
    <property type="project" value="TreeGrafter"/>
</dbReference>
<name>A0AAV5M4V6_9ROSI</name>
<evidence type="ECO:0000313" key="2">
    <source>
        <dbReference type="EMBL" id="GKV43931.1"/>
    </source>
</evidence>
<dbReference type="AlphaFoldDB" id="A0AAV5M4V6"/>
<gene>
    <name evidence="2" type="ORF">SLEP1_g51166</name>
</gene>
<proteinExistence type="predicted"/>
<protein>
    <submittedName>
        <fullName evidence="2">Uncharacterized protein</fullName>
    </submittedName>
</protein>
<feature type="region of interest" description="Disordered" evidence="1">
    <location>
        <begin position="162"/>
        <end position="188"/>
    </location>
</feature>